<dbReference type="InterPro" id="IPR007060">
    <property type="entry name" value="FtsL/DivIC"/>
</dbReference>
<dbReference type="STRING" id="396014.BF93_02515"/>
<dbReference type="PATRIC" id="fig|396014.3.peg.2534"/>
<gene>
    <name evidence="2" type="ORF">BF93_02515</name>
</gene>
<evidence type="ECO:0000313" key="3">
    <source>
        <dbReference type="Proteomes" id="UP000023067"/>
    </source>
</evidence>
<dbReference type="eggNOG" id="COG2919">
    <property type="taxonomic scope" value="Bacteria"/>
</dbReference>
<proteinExistence type="predicted"/>
<feature type="compositionally biased region" description="Low complexity" evidence="1">
    <location>
        <begin position="145"/>
        <end position="160"/>
    </location>
</feature>
<evidence type="ECO:0000313" key="2">
    <source>
        <dbReference type="EMBL" id="EWS80506.1"/>
    </source>
</evidence>
<organism evidence="2 3">
    <name type="scientific">Brachybacterium phenoliresistens</name>
    <dbReference type="NCBI Taxonomy" id="396014"/>
    <lineage>
        <taxon>Bacteria</taxon>
        <taxon>Bacillati</taxon>
        <taxon>Actinomycetota</taxon>
        <taxon>Actinomycetes</taxon>
        <taxon>Micrococcales</taxon>
        <taxon>Dermabacteraceae</taxon>
        <taxon>Brachybacterium</taxon>
    </lineage>
</organism>
<dbReference type="Pfam" id="PF04977">
    <property type="entry name" value="DivIC"/>
    <property type="match status" value="1"/>
</dbReference>
<dbReference type="Proteomes" id="UP000023067">
    <property type="component" value="Unassembled WGS sequence"/>
</dbReference>
<feature type="compositionally biased region" description="Low complexity" evidence="1">
    <location>
        <begin position="89"/>
        <end position="100"/>
    </location>
</feature>
<name>Z9JRU9_9MICO</name>
<protein>
    <submittedName>
        <fullName evidence="2">Septum formation initiator</fullName>
    </submittedName>
</protein>
<comment type="caution">
    <text evidence="2">The sequence shown here is derived from an EMBL/GenBank/DDBJ whole genome shotgun (WGS) entry which is preliminary data.</text>
</comment>
<evidence type="ECO:0000256" key="1">
    <source>
        <dbReference type="SAM" id="MobiDB-lite"/>
    </source>
</evidence>
<dbReference type="HOGENOM" id="CLU_085342_4_1_11"/>
<reference evidence="2 3" key="1">
    <citation type="submission" date="2014-02" db="EMBL/GenBank/DDBJ databases">
        <title>Genome sequence of Brachybacterium phenoliresistens strain W13A50.</title>
        <authorList>
            <person name="Wang X."/>
        </authorList>
    </citation>
    <scope>NUCLEOTIDE SEQUENCE [LARGE SCALE GENOMIC DNA]</scope>
    <source>
        <strain evidence="2 3">W13A50</strain>
    </source>
</reference>
<dbReference type="AlphaFoldDB" id="Z9JRU9"/>
<sequence>MFLITVLVIALAVVVPTLNTYISQRQQLIALQQQVAQQEASVEQLQQDVDRWEDPTFVAAQARERLLFAMPGETQYRLTDTSGKDVPLTEQEQTAQEAAQGDWFSMMWESVEGASRLSPEDIPDPAPEEGDGEGASDAPADDPAAEPSGGASSAPAADPTSEQDTE</sequence>
<feature type="region of interest" description="Disordered" evidence="1">
    <location>
        <begin position="77"/>
        <end position="166"/>
    </location>
</feature>
<keyword evidence="3" id="KW-1185">Reference proteome</keyword>
<dbReference type="EMBL" id="JDYK01000014">
    <property type="protein sequence ID" value="EWS80506.1"/>
    <property type="molecule type" value="Genomic_DNA"/>
</dbReference>
<feature type="compositionally biased region" description="Acidic residues" evidence="1">
    <location>
        <begin position="121"/>
        <end position="144"/>
    </location>
</feature>
<accession>Z9JRU9</accession>